<reference evidence="1 2" key="1">
    <citation type="submission" date="2024-09" db="EMBL/GenBank/DDBJ databases">
        <title>Novel species of the genus Pelomonas and Roseateles isolated from streams.</title>
        <authorList>
            <person name="Lu H."/>
        </authorList>
    </citation>
    <scope>NUCLEOTIDE SEQUENCE [LARGE SCALE GENOMIC DNA]</scope>
    <source>
        <strain evidence="1 2">DC23W</strain>
    </source>
</reference>
<dbReference type="Proteomes" id="UP001606300">
    <property type="component" value="Unassembled WGS sequence"/>
</dbReference>
<dbReference type="EMBL" id="JBIGHY010000010">
    <property type="protein sequence ID" value="MFG6416693.1"/>
    <property type="molecule type" value="Genomic_DNA"/>
</dbReference>
<protein>
    <submittedName>
        <fullName evidence="1">VWA domain-containing protein</fullName>
    </submittedName>
</protein>
<dbReference type="RefSeq" id="WP_394472756.1">
    <property type="nucleotide sequence ID" value="NZ_JBIGHY010000010.1"/>
</dbReference>
<name>A0ABW7EVQ5_9BURK</name>
<gene>
    <name evidence="1" type="ORF">ACG02S_22610</name>
</gene>
<proteinExistence type="predicted"/>
<evidence type="ECO:0000313" key="1">
    <source>
        <dbReference type="EMBL" id="MFG6416693.1"/>
    </source>
</evidence>
<accession>A0ABW7EVQ5</accession>
<organism evidence="1 2">
    <name type="scientific">Pelomonas dachongensis</name>
    <dbReference type="NCBI Taxonomy" id="3299029"/>
    <lineage>
        <taxon>Bacteria</taxon>
        <taxon>Pseudomonadati</taxon>
        <taxon>Pseudomonadota</taxon>
        <taxon>Betaproteobacteria</taxon>
        <taxon>Burkholderiales</taxon>
        <taxon>Sphaerotilaceae</taxon>
        <taxon>Roseateles</taxon>
    </lineage>
</organism>
<comment type="caution">
    <text evidence="1">The sequence shown here is derived from an EMBL/GenBank/DDBJ whole genome shotgun (WGS) entry which is preliminary data.</text>
</comment>
<keyword evidence="2" id="KW-1185">Reference proteome</keyword>
<evidence type="ECO:0000313" key="2">
    <source>
        <dbReference type="Proteomes" id="UP001606300"/>
    </source>
</evidence>
<sequence length="326" mass="35412">MGHGNYSHAAHAALLADRADLDAEQVFRQTGCHPLMNPRGLTVRESRDSADHPHALPIAFALDVTGSMGDIPRNLAQRDLPQFMGLLGACAIADPQVLFMAIGDATSDDAPLQVGQFESTAELMDQWLTWSFLEGGGGGTGSESYELAFYLLARHTDTDSWVKRRHKGYLFMTGDELPYPAVSRHQVGALLGDQLDEDIPIEEAIAAAAEQYHLFFLIPDLQRRQRCESRWRDLLGDHVICMESPDDTCHVAAALVGLTEGRLADVDAVARVLADQGLARERVSAVVRALRPYAELLKPGAVGLPLRPGARPAGAAAGGWWKKLFG</sequence>